<keyword evidence="3" id="KW-1185">Reference proteome</keyword>
<keyword evidence="1" id="KW-0812">Transmembrane</keyword>
<dbReference type="EMBL" id="REGN01006947">
    <property type="protein sequence ID" value="RNA07770.1"/>
    <property type="molecule type" value="Genomic_DNA"/>
</dbReference>
<feature type="transmembrane region" description="Helical" evidence="1">
    <location>
        <begin position="22"/>
        <end position="49"/>
    </location>
</feature>
<gene>
    <name evidence="2" type="ORF">BpHYR1_025404</name>
</gene>
<name>A0A3M7Q8P5_BRAPC</name>
<reference evidence="2 3" key="1">
    <citation type="journal article" date="2018" name="Sci. Rep.">
        <title>Genomic signatures of local adaptation to the degree of environmental predictability in rotifers.</title>
        <authorList>
            <person name="Franch-Gras L."/>
            <person name="Hahn C."/>
            <person name="Garcia-Roger E.M."/>
            <person name="Carmona M.J."/>
            <person name="Serra M."/>
            <person name="Gomez A."/>
        </authorList>
    </citation>
    <scope>NUCLEOTIDE SEQUENCE [LARGE SCALE GENOMIC DNA]</scope>
    <source>
        <strain evidence="2">HYR1</strain>
    </source>
</reference>
<evidence type="ECO:0000256" key="1">
    <source>
        <dbReference type="SAM" id="Phobius"/>
    </source>
</evidence>
<dbReference type="AlphaFoldDB" id="A0A3M7Q8P5"/>
<comment type="caution">
    <text evidence="2">The sequence shown here is derived from an EMBL/GenBank/DDBJ whole genome shotgun (WGS) entry which is preliminary data.</text>
</comment>
<evidence type="ECO:0000313" key="2">
    <source>
        <dbReference type="EMBL" id="RNA07770.1"/>
    </source>
</evidence>
<evidence type="ECO:0000313" key="3">
    <source>
        <dbReference type="Proteomes" id="UP000276133"/>
    </source>
</evidence>
<keyword evidence="1" id="KW-0472">Membrane</keyword>
<keyword evidence="1" id="KW-1133">Transmembrane helix</keyword>
<protein>
    <submittedName>
        <fullName evidence="2">Uncharacterized protein</fullName>
    </submittedName>
</protein>
<dbReference type="Proteomes" id="UP000276133">
    <property type="component" value="Unassembled WGS sequence"/>
</dbReference>
<organism evidence="2 3">
    <name type="scientific">Brachionus plicatilis</name>
    <name type="common">Marine rotifer</name>
    <name type="synonym">Brachionus muelleri</name>
    <dbReference type="NCBI Taxonomy" id="10195"/>
    <lineage>
        <taxon>Eukaryota</taxon>
        <taxon>Metazoa</taxon>
        <taxon>Spiralia</taxon>
        <taxon>Gnathifera</taxon>
        <taxon>Rotifera</taxon>
        <taxon>Eurotatoria</taxon>
        <taxon>Monogononta</taxon>
        <taxon>Pseudotrocha</taxon>
        <taxon>Ploima</taxon>
        <taxon>Brachionidae</taxon>
        <taxon>Brachionus</taxon>
    </lineage>
</organism>
<sequence>MVGVIGRHCLYLVRILVDCHDVLVLVSAVTFVVLAVSSMSTGMAMLFYFRNDEIRKDKNDKIDKKYEKKSQKSLHIETISVDTYGVNQMTNWKYISEDHACEKLRQLAYSLISSKKDFQKFAKYREKWSIKSQRPTKMANFRYFERSDKDCKNNS</sequence>
<proteinExistence type="predicted"/>
<accession>A0A3M7Q8P5</accession>